<dbReference type="PANTHER" id="PTHR22911">
    <property type="entry name" value="ACYL-MALONYL CONDENSING ENZYME-RELATED"/>
    <property type="match status" value="1"/>
</dbReference>
<keyword evidence="1" id="KW-0472">Membrane</keyword>
<evidence type="ECO:0000313" key="4">
    <source>
        <dbReference type="Proteomes" id="UP000665026"/>
    </source>
</evidence>
<feature type="transmembrane region" description="Helical" evidence="1">
    <location>
        <begin position="71"/>
        <end position="89"/>
    </location>
</feature>
<dbReference type="PANTHER" id="PTHR22911:SF103">
    <property type="entry name" value="BLR2811 PROTEIN"/>
    <property type="match status" value="1"/>
</dbReference>
<dbReference type="Pfam" id="PF00892">
    <property type="entry name" value="EamA"/>
    <property type="match status" value="2"/>
</dbReference>
<organism evidence="3 4">
    <name type="scientific">Cognatishimia activa</name>
    <dbReference type="NCBI Taxonomy" id="1715691"/>
    <lineage>
        <taxon>Bacteria</taxon>
        <taxon>Pseudomonadati</taxon>
        <taxon>Pseudomonadota</taxon>
        <taxon>Alphaproteobacteria</taxon>
        <taxon>Rhodobacterales</taxon>
        <taxon>Paracoccaceae</taxon>
        <taxon>Cognatishimia</taxon>
    </lineage>
</organism>
<evidence type="ECO:0000259" key="2">
    <source>
        <dbReference type="Pfam" id="PF00892"/>
    </source>
</evidence>
<reference evidence="3" key="1">
    <citation type="submission" date="2020-07" db="EMBL/GenBank/DDBJ databases">
        <title>Genome sequences of bacteria associated with the marine, planktonic diatom Thalassiosira profunda strain ECT2AJA-044.</title>
        <authorList>
            <person name="Gargas C.B."/>
            <person name="Roberts W.R."/>
            <person name="Alverson A.J."/>
        </authorList>
    </citation>
    <scope>NUCLEOTIDE SEQUENCE</scope>
    <source>
        <strain evidence="3">ECT2AJA-044</strain>
    </source>
</reference>
<evidence type="ECO:0000256" key="1">
    <source>
        <dbReference type="SAM" id="Phobius"/>
    </source>
</evidence>
<proteinExistence type="predicted"/>
<dbReference type="KEGG" id="cact:HZ995_05085"/>
<feature type="transmembrane region" description="Helical" evidence="1">
    <location>
        <begin position="149"/>
        <end position="170"/>
    </location>
</feature>
<feature type="transmembrane region" description="Helical" evidence="1">
    <location>
        <begin position="39"/>
        <end position="59"/>
    </location>
</feature>
<feature type="transmembrane region" description="Helical" evidence="1">
    <location>
        <begin position="262"/>
        <end position="280"/>
    </location>
</feature>
<dbReference type="Proteomes" id="UP000665026">
    <property type="component" value="Chromosome"/>
</dbReference>
<dbReference type="EMBL" id="CP060010">
    <property type="protein sequence ID" value="QTN36895.1"/>
    <property type="molecule type" value="Genomic_DNA"/>
</dbReference>
<feature type="transmembrane region" description="Helical" evidence="1">
    <location>
        <begin position="205"/>
        <end position="227"/>
    </location>
</feature>
<dbReference type="RefSeq" id="WP_209357591.1">
    <property type="nucleotide sequence ID" value="NZ_CP060010.1"/>
</dbReference>
<gene>
    <name evidence="3" type="ORF">HZ995_05085</name>
</gene>
<keyword evidence="1" id="KW-0812">Transmembrane</keyword>
<feature type="transmembrane region" description="Helical" evidence="1">
    <location>
        <begin position="95"/>
        <end position="116"/>
    </location>
</feature>
<keyword evidence="1" id="KW-1133">Transmembrane helix</keyword>
<dbReference type="SUPFAM" id="SSF103481">
    <property type="entry name" value="Multidrug resistance efflux transporter EmrE"/>
    <property type="match status" value="2"/>
</dbReference>
<sequence length="285" mass="29977">MTFQDLTRLAALVFISVTLIVIGDTCGKLLGQRGVDPAFIAFSRFFIGALVILPISGIRLHEIKGLLNWRIILRGALIAGGILSILTALKTEPIANVFGAFFIGPVVAYVLAIFLLGERPTLGRSLLLALGFGGVMLVVRPGFDMSPGIGFALLAGTFYGCFLVATRVVANEARPRLLLLSQLVVGSILLAPLGASIPLPEGSAALYLLILGSALGSASGNYLLVVVNRRAEASLIAPLIYTQLISATAVGLWVFGDAPDPVAMLGLILILLSGTGSLWLRWRSA</sequence>
<feature type="transmembrane region" description="Helical" evidence="1">
    <location>
        <begin position="239"/>
        <end position="256"/>
    </location>
</feature>
<feature type="domain" description="EamA" evidence="2">
    <location>
        <begin position="11"/>
        <end position="139"/>
    </location>
</feature>
<dbReference type="AlphaFoldDB" id="A0A975I8F1"/>
<dbReference type="InterPro" id="IPR000620">
    <property type="entry name" value="EamA_dom"/>
</dbReference>
<dbReference type="InterPro" id="IPR037185">
    <property type="entry name" value="EmrE-like"/>
</dbReference>
<name>A0A975I8F1_9RHOB</name>
<feature type="transmembrane region" description="Helical" evidence="1">
    <location>
        <begin position="177"/>
        <end position="199"/>
    </location>
</feature>
<feature type="transmembrane region" description="Helical" evidence="1">
    <location>
        <begin position="125"/>
        <end position="143"/>
    </location>
</feature>
<feature type="domain" description="EamA" evidence="2">
    <location>
        <begin position="147"/>
        <end position="273"/>
    </location>
</feature>
<accession>A0A975I8F1</accession>
<dbReference type="GO" id="GO:0016020">
    <property type="term" value="C:membrane"/>
    <property type="evidence" value="ECO:0007669"/>
    <property type="project" value="InterPro"/>
</dbReference>
<protein>
    <submittedName>
        <fullName evidence="3">DMT family transporter</fullName>
    </submittedName>
</protein>
<evidence type="ECO:0000313" key="3">
    <source>
        <dbReference type="EMBL" id="QTN36895.1"/>
    </source>
</evidence>